<dbReference type="InterPro" id="IPR013762">
    <property type="entry name" value="Integrase-like_cat_sf"/>
</dbReference>
<evidence type="ECO:0000256" key="2">
    <source>
        <dbReference type="ARBA" id="ARBA00023172"/>
    </source>
</evidence>
<dbReference type="CDD" id="cd00397">
    <property type="entry name" value="DNA_BRE_C"/>
    <property type="match status" value="1"/>
</dbReference>
<dbReference type="AlphaFoldDB" id="A0AAW3ZHI1"/>
<evidence type="ECO:0000313" key="5">
    <source>
        <dbReference type="Proteomes" id="UP000613768"/>
    </source>
</evidence>
<dbReference type="PROSITE" id="PS51898">
    <property type="entry name" value="TYR_RECOMBINASE"/>
    <property type="match status" value="1"/>
</dbReference>
<dbReference type="InterPro" id="IPR002104">
    <property type="entry name" value="Integrase_catalytic"/>
</dbReference>
<keyword evidence="2" id="KW-0233">DNA recombination</keyword>
<dbReference type="GO" id="GO:0006310">
    <property type="term" value="P:DNA recombination"/>
    <property type="evidence" value="ECO:0007669"/>
    <property type="project" value="UniProtKB-KW"/>
</dbReference>
<dbReference type="GO" id="GO:0015074">
    <property type="term" value="P:DNA integration"/>
    <property type="evidence" value="ECO:0007669"/>
    <property type="project" value="UniProtKB-KW"/>
</dbReference>
<evidence type="ECO:0000313" key="4">
    <source>
        <dbReference type="EMBL" id="MBD8524447.1"/>
    </source>
</evidence>
<gene>
    <name evidence="4" type="ORF">IFO71_01715</name>
</gene>
<keyword evidence="1" id="KW-0229">DNA integration</keyword>
<organism evidence="4 5">
    <name type="scientific">Pseudomarimonas arenosa</name>
    <dbReference type="NCBI Taxonomy" id="2774145"/>
    <lineage>
        <taxon>Bacteria</taxon>
        <taxon>Pseudomonadati</taxon>
        <taxon>Pseudomonadota</taxon>
        <taxon>Gammaproteobacteria</taxon>
        <taxon>Lysobacterales</taxon>
        <taxon>Lysobacteraceae</taxon>
        <taxon>Pseudomarimonas</taxon>
    </lineage>
</organism>
<dbReference type="InterPro" id="IPR011010">
    <property type="entry name" value="DNA_brk_join_enz"/>
</dbReference>
<feature type="domain" description="Tyr recombinase" evidence="3">
    <location>
        <begin position="189"/>
        <end position="410"/>
    </location>
</feature>
<evidence type="ECO:0000256" key="1">
    <source>
        <dbReference type="ARBA" id="ARBA00022908"/>
    </source>
</evidence>
<keyword evidence="5" id="KW-1185">Reference proteome</keyword>
<dbReference type="InterPro" id="IPR050090">
    <property type="entry name" value="Tyrosine_recombinase_XerCD"/>
</dbReference>
<protein>
    <submittedName>
        <fullName evidence="4">Site-specific integrase</fullName>
    </submittedName>
</protein>
<comment type="caution">
    <text evidence="4">The sequence shown here is derived from an EMBL/GenBank/DDBJ whole genome shotgun (WGS) entry which is preliminary data.</text>
</comment>
<evidence type="ECO:0000259" key="3">
    <source>
        <dbReference type="PROSITE" id="PS51898"/>
    </source>
</evidence>
<proteinExistence type="predicted"/>
<reference evidence="4 5" key="1">
    <citation type="submission" date="2020-09" db="EMBL/GenBank/DDBJ databases">
        <title>Pseudoxanthomonas sp. CAU 1598 isolated from sand of Yaerae Beach.</title>
        <authorList>
            <person name="Kim W."/>
        </authorList>
    </citation>
    <scope>NUCLEOTIDE SEQUENCE [LARGE SCALE GENOMIC DNA]</scope>
    <source>
        <strain evidence="4 5">CAU 1598</strain>
    </source>
</reference>
<name>A0AAW3ZHI1_9GAMM</name>
<dbReference type="Proteomes" id="UP000613768">
    <property type="component" value="Unassembled WGS sequence"/>
</dbReference>
<dbReference type="GO" id="GO:0003677">
    <property type="term" value="F:DNA binding"/>
    <property type="evidence" value="ECO:0007669"/>
    <property type="project" value="InterPro"/>
</dbReference>
<dbReference type="RefSeq" id="WP_192027790.1">
    <property type="nucleotide sequence ID" value="NZ_JACYTR010000002.1"/>
</dbReference>
<accession>A0AAW3ZHI1</accession>
<sequence length="478" mass="54038">MAKKLYKCAPGSFRLPLFADSNGKLKSRKADGVPFVHWPDGSWCLPANLYMQELYRRGLSTKNGGGTLATYAAGISHLIRFCWDTRKDPRELSNDDFAKFIKQLSDEPCRRHLGQKARNANRVVDVGRVCLDFLDSYARHLGDASMVGPDGRIRCERKTARIRTRRKDGSAGEIQRQYWHHHAFPQRDPLRKRLPISAASIALLQAATIECSVSRHQRKRRLVMLKLLEMTGGRRGEAGRLTVKSVRDAAAMEHPMLRLPTLKKRKDEDRLVPVHGHDLRLVLEYIDVNRSRVIRDKLGKSNDHGIVLIGETTGQPLDVGTITREISTLAKQAGLTGKACAHMFRHRFITKVFVSLIELHRCANTDEFRRFLLDGEAIKRKVMEWTGHGSIASLEPYIHLAFDEFANIKKTYSQMNTYLVIDSFASTIEQTLLEIKSAGSHREQAVAILATFSSQLADLKRELLGLDRMAEDAHLEAA</sequence>
<dbReference type="Pfam" id="PF00589">
    <property type="entry name" value="Phage_integrase"/>
    <property type="match status" value="1"/>
</dbReference>
<dbReference type="PANTHER" id="PTHR30349">
    <property type="entry name" value="PHAGE INTEGRASE-RELATED"/>
    <property type="match status" value="1"/>
</dbReference>
<dbReference type="Gene3D" id="1.10.443.10">
    <property type="entry name" value="Intergrase catalytic core"/>
    <property type="match status" value="1"/>
</dbReference>
<dbReference type="EMBL" id="JACYTR010000002">
    <property type="protein sequence ID" value="MBD8524447.1"/>
    <property type="molecule type" value="Genomic_DNA"/>
</dbReference>
<dbReference type="SUPFAM" id="SSF56349">
    <property type="entry name" value="DNA breaking-rejoining enzymes"/>
    <property type="match status" value="1"/>
</dbReference>